<dbReference type="AlphaFoldDB" id="A0A1I8BG36"/>
<proteinExistence type="predicted"/>
<evidence type="ECO:0000313" key="2">
    <source>
        <dbReference type="Proteomes" id="UP000095281"/>
    </source>
</evidence>
<organism evidence="2 3">
    <name type="scientific">Meloidogyne hapla</name>
    <name type="common">Root-knot nematode worm</name>
    <dbReference type="NCBI Taxonomy" id="6305"/>
    <lineage>
        <taxon>Eukaryota</taxon>
        <taxon>Metazoa</taxon>
        <taxon>Ecdysozoa</taxon>
        <taxon>Nematoda</taxon>
        <taxon>Chromadorea</taxon>
        <taxon>Rhabditida</taxon>
        <taxon>Tylenchina</taxon>
        <taxon>Tylenchomorpha</taxon>
        <taxon>Tylenchoidea</taxon>
        <taxon>Meloidogynidae</taxon>
        <taxon>Meloidogyninae</taxon>
        <taxon>Meloidogyne</taxon>
    </lineage>
</organism>
<dbReference type="WBParaSite" id="MhA1_Contig2152.frz3.gene7">
    <property type="protein sequence ID" value="MhA1_Contig2152.frz3.gene7"/>
    <property type="gene ID" value="MhA1_Contig2152.frz3.gene7"/>
</dbReference>
<evidence type="ECO:0000313" key="3">
    <source>
        <dbReference type="WBParaSite" id="MhA1_Contig2152.frz3.gene7"/>
    </source>
</evidence>
<dbReference type="Proteomes" id="UP000095281">
    <property type="component" value="Unplaced"/>
</dbReference>
<accession>A0A1I8BG36</accession>
<name>A0A1I8BG36_MELHA</name>
<sequence length="170" mass="19668">MGGPDPTALGPWSKQCQFIQNGYNAVGLEILKNELDKFLEGKNKIEVNEETLKKLYSLYERNRNKNKKEKAKIKENIKIFKQKIKPSKEVQKQLIKYFGKSRPEFLVALKQSKNNKVSNLVLDRVNPELKVPLVEGIIILNIYGEVSKKSLRINQNLLRYALDIYGYKSI</sequence>
<evidence type="ECO:0000256" key="1">
    <source>
        <dbReference type="SAM" id="Coils"/>
    </source>
</evidence>
<feature type="coiled-coil region" evidence="1">
    <location>
        <begin position="28"/>
        <end position="83"/>
    </location>
</feature>
<keyword evidence="2" id="KW-1185">Reference proteome</keyword>
<protein>
    <submittedName>
        <fullName evidence="3">F-type ATPase subunit delta</fullName>
    </submittedName>
</protein>
<keyword evidence="1" id="KW-0175">Coiled coil</keyword>
<reference evidence="3" key="1">
    <citation type="submission" date="2016-11" db="UniProtKB">
        <authorList>
            <consortium name="WormBaseParasite"/>
        </authorList>
    </citation>
    <scope>IDENTIFICATION</scope>
</reference>